<accession>A0ABP1G2K5</accession>
<feature type="transmembrane region" description="Helical" evidence="1">
    <location>
        <begin position="12"/>
        <end position="32"/>
    </location>
</feature>
<feature type="transmembrane region" description="Helical" evidence="1">
    <location>
        <begin position="95"/>
        <end position="116"/>
    </location>
</feature>
<name>A0ABP1G2K5_9CHLO</name>
<feature type="transmembrane region" description="Helical" evidence="1">
    <location>
        <begin position="53"/>
        <end position="75"/>
    </location>
</feature>
<evidence type="ECO:0000256" key="1">
    <source>
        <dbReference type="SAM" id="Phobius"/>
    </source>
</evidence>
<reference evidence="2 3" key="1">
    <citation type="submission" date="2024-06" db="EMBL/GenBank/DDBJ databases">
        <authorList>
            <person name="Kraege A."/>
            <person name="Thomma B."/>
        </authorList>
    </citation>
    <scope>NUCLEOTIDE SEQUENCE [LARGE SCALE GENOMIC DNA]</scope>
</reference>
<evidence type="ECO:0000313" key="3">
    <source>
        <dbReference type="Proteomes" id="UP001497392"/>
    </source>
</evidence>
<sequence length="161" mass="17772">MPAALMYTGLGFFGTMFAPFLASKIMVPFLLSPRRPYANVLGIIRDPWAPPSAGVRGVTSVVLMTVWLYILNSFVCRLIMLNSTGTVSDATVHTLALKLTLQSVAIYFLIHCIPFLKMLMSYVPVPLFDDMATGIPMAVLNLIMLWVFYGDSLLNLGTTFL</sequence>
<comment type="caution">
    <text evidence="2">The sequence shown here is derived from an EMBL/GenBank/DDBJ whole genome shotgun (WGS) entry which is preliminary data.</text>
</comment>
<evidence type="ECO:0000313" key="2">
    <source>
        <dbReference type="EMBL" id="CAL5226446.1"/>
    </source>
</evidence>
<dbReference type="EMBL" id="CAXHTA020000016">
    <property type="protein sequence ID" value="CAL5226446.1"/>
    <property type="molecule type" value="Genomic_DNA"/>
</dbReference>
<dbReference type="Proteomes" id="UP001497392">
    <property type="component" value="Unassembled WGS sequence"/>
</dbReference>
<keyword evidence="1" id="KW-0472">Membrane</keyword>
<keyword evidence="3" id="KW-1185">Reference proteome</keyword>
<organism evidence="2 3">
    <name type="scientific">Coccomyxa viridis</name>
    <dbReference type="NCBI Taxonomy" id="1274662"/>
    <lineage>
        <taxon>Eukaryota</taxon>
        <taxon>Viridiplantae</taxon>
        <taxon>Chlorophyta</taxon>
        <taxon>core chlorophytes</taxon>
        <taxon>Trebouxiophyceae</taxon>
        <taxon>Trebouxiophyceae incertae sedis</taxon>
        <taxon>Coccomyxaceae</taxon>
        <taxon>Coccomyxa</taxon>
    </lineage>
</organism>
<proteinExistence type="predicted"/>
<protein>
    <submittedName>
        <fullName evidence="2">G9295 protein</fullName>
    </submittedName>
</protein>
<keyword evidence="1" id="KW-1133">Transmembrane helix</keyword>
<keyword evidence="1" id="KW-0812">Transmembrane</keyword>
<gene>
    <name evidence="2" type="primary">g9295</name>
    <name evidence="2" type="ORF">VP750_LOCUS8352</name>
</gene>
<feature type="transmembrane region" description="Helical" evidence="1">
    <location>
        <begin position="128"/>
        <end position="149"/>
    </location>
</feature>